<sequence>MWIFKSKKAVLGNDLDRIIAACREGRLELANSVWLASFLEVDTLHPAYKVLLTSFSELEFQATLAGTPKELVTAEALNLFAQHDFAQARRLVRHFCSGRVDDFKYLYAVGVRSSFMLEGLEGVKRERDLVTQTHGVEAWLDTCCHIPPNILKTQEVIAVLRRLKERNASQQLEGYLTQCLFMANEDLDRMLTILGTSDLGISGSTAVQMACSRVKDYVVLRSKLHPEVKQEELWQTRCEFDKAIKATGLDHCQSEAHSHLKPVLELLAKLEDAAQDSLLHSASCYWDAKRVVNILKNRIRQETPTSLIRLGDGEGRFLPYPDDIKEFLLSDRRETESIWWGERFYSDADALEAEKLLKNAICNADFLGVPPFHRCVHSMGRLFFMNTPNARGLRAILEWLSDQVDRGMVQDDTTAEMSGVPSPHLGFSETCLVSSHIHTDLFYWNLLGDLLSDVSEIGLVSCHDLTASFKENYGIDVKHVRLTAEHKYKEKFGHTSHHDDPATTYVRLRDSILEKDCKVNLIAAGFLGKLLCNDIKLAGNIAIDVGSIADYLVGHPTRISPIANFQ</sequence>
<reference evidence="2" key="1">
    <citation type="submission" date="2018-12" db="EMBL/GenBank/DDBJ databases">
        <title>Complete genome sequence of Roseovarius sp. MME-070.</title>
        <authorList>
            <person name="Nam Y.-D."/>
            <person name="Kang J."/>
            <person name="Chung W.-H."/>
            <person name="Park Y.S."/>
        </authorList>
    </citation>
    <scope>NUCLEOTIDE SEQUENCE [LARGE SCALE GENOMIC DNA]</scope>
    <source>
        <strain evidence="2">MME-070</strain>
    </source>
</reference>
<name>A0A6I6IUN8_9RHOB</name>
<dbReference type="RefSeq" id="WP_157707767.1">
    <property type="nucleotide sequence ID" value="NZ_CP034348.1"/>
</dbReference>
<dbReference type="Proteomes" id="UP000428330">
    <property type="component" value="Chromosome"/>
</dbReference>
<evidence type="ECO:0000313" key="2">
    <source>
        <dbReference type="Proteomes" id="UP000428330"/>
    </source>
</evidence>
<protein>
    <submittedName>
        <fullName evidence="1">Uncharacterized protein</fullName>
    </submittedName>
</protein>
<dbReference type="EMBL" id="CP034348">
    <property type="protein sequence ID" value="QGX99086.1"/>
    <property type="molecule type" value="Genomic_DNA"/>
</dbReference>
<dbReference type="AlphaFoldDB" id="A0A6I6IUN8"/>
<evidence type="ECO:0000313" key="1">
    <source>
        <dbReference type="EMBL" id="QGX99086.1"/>
    </source>
</evidence>
<accession>A0A6I6IUN8</accession>
<organism evidence="1 2">
    <name type="scientific">Roseovarius faecimaris</name>
    <dbReference type="NCBI Taxonomy" id="2494550"/>
    <lineage>
        <taxon>Bacteria</taxon>
        <taxon>Pseudomonadati</taxon>
        <taxon>Pseudomonadota</taxon>
        <taxon>Alphaproteobacteria</taxon>
        <taxon>Rhodobacterales</taxon>
        <taxon>Roseobacteraceae</taxon>
        <taxon>Roseovarius</taxon>
    </lineage>
</organism>
<dbReference type="KEGG" id="rom:EI983_12740"/>
<proteinExistence type="predicted"/>
<dbReference type="OrthoDB" id="7284833at2"/>
<keyword evidence="2" id="KW-1185">Reference proteome</keyword>
<gene>
    <name evidence="1" type="ORF">EI983_12740</name>
</gene>